<accession>F9ZWW7</accession>
<dbReference type="PANTHER" id="PTHR34290:SF2">
    <property type="entry name" value="OS04G0668800 PROTEIN"/>
    <property type="match status" value="1"/>
</dbReference>
<dbReference type="AlphaFoldDB" id="F9ZWW7"/>
<evidence type="ECO:0000313" key="1">
    <source>
        <dbReference type="EMBL" id="AEG02129.1"/>
    </source>
</evidence>
<dbReference type="KEGG" id="mmt:Metme_3771"/>
<dbReference type="STRING" id="857087.Metme_3771"/>
<evidence type="ECO:0000313" key="2">
    <source>
        <dbReference type="Proteomes" id="UP000008888"/>
    </source>
</evidence>
<dbReference type="PANTHER" id="PTHR34290">
    <property type="entry name" value="SI:CH73-390P7.2"/>
    <property type="match status" value="1"/>
</dbReference>
<dbReference type="InterPro" id="IPR007263">
    <property type="entry name" value="DCC1-like"/>
</dbReference>
<gene>
    <name evidence="1" type="ordered locus">Metme_3771</name>
</gene>
<dbReference type="OrthoDB" id="5294764at2"/>
<dbReference type="InterPro" id="IPR044691">
    <property type="entry name" value="DCC1_Trx"/>
</dbReference>
<protein>
    <submittedName>
        <fullName evidence="1">Thiol-disulfide oxidoreductase DCC</fullName>
    </submittedName>
</protein>
<name>F9ZWW7_METMM</name>
<sequence>MPNRSEFTLFYDGKCPICRKEVSWLRWKNTRHKLQFQDIHAEDFDATRFGKSQTELMAEIHGIYPDGRLIKGMPVFRACYHAVGLGWLLAPTGWPLLRPFFDWLYVLFARHRIRLGGLFAGNACNNGVCKR</sequence>
<dbReference type="GO" id="GO:0015035">
    <property type="term" value="F:protein-disulfide reductase activity"/>
    <property type="evidence" value="ECO:0007669"/>
    <property type="project" value="InterPro"/>
</dbReference>
<reference evidence="1 2" key="1">
    <citation type="journal article" date="2011" name="J. Bacteriol.">
        <title>Complete Genome Sequence of the Aerobic Marine Methanotroph Methylomonas methanica MC09.</title>
        <authorList>
            <person name="Boden R."/>
            <person name="Cunliffe M."/>
            <person name="Scanlan J."/>
            <person name="Moussard H."/>
            <person name="Kits K.D."/>
            <person name="Klotz M.G."/>
            <person name="Jetten M.S."/>
            <person name="Vuilleumier S."/>
            <person name="Han J."/>
            <person name="Peters L."/>
            <person name="Mikhailova N."/>
            <person name="Teshima H."/>
            <person name="Tapia R."/>
            <person name="Kyrpides N."/>
            <person name="Ivanova N."/>
            <person name="Pagani I."/>
            <person name="Cheng J.F."/>
            <person name="Goodwin L."/>
            <person name="Han C."/>
            <person name="Hauser L."/>
            <person name="Land M.L."/>
            <person name="Lapidus A."/>
            <person name="Lucas S."/>
            <person name="Pitluck S."/>
            <person name="Woyke T."/>
            <person name="Stein L."/>
            <person name="Murrell J.C."/>
        </authorList>
    </citation>
    <scope>NUCLEOTIDE SEQUENCE [LARGE SCALE GENOMIC DNA]</scope>
    <source>
        <strain evidence="1 2">MC09</strain>
    </source>
</reference>
<dbReference type="HOGENOM" id="CLU_086500_2_1_6"/>
<dbReference type="Pfam" id="PF04134">
    <property type="entry name" value="DCC1-like"/>
    <property type="match status" value="1"/>
</dbReference>
<dbReference type="Proteomes" id="UP000008888">
    <property type="component" value="Chromosome"/>
</dbReference>
<keyword evidence="2" id="KW-1185">Reference proteome</keyword>
<reference evidence="2" key="3">
    <citation type="submission" date="2011-05" db="EMBL/GenBank/DDBJ databases">
        <title>Complete sequence of Methylomonas methanica MC09.</title>
        <authorList>
            <consortium name="US DOE Joint Genome Institute"/>
            <person name="Lucas S."/>
            <person name="Han J."/>
            <person name="Lapidus A."/>
            <person name="Cheng J.-F."/>
            <person name="Goodwin L."/>
            <person name="Pitluck S."/>
            <person name="Peters L."/>
            <person name="Mikhailova N."/>
            <person name="Teshima H."/>
            <person name="Han C."/>
            <person name="Tapia R."/>
            <person name="Land M."/>
            <person name="Hauser L."/>
            <person name="Kyrpides N."/>
            <person name="Ivanova N."/>
            <person name="Pagani I."/>
            <person name="Stein L."/>
            <person name="Woyke T."/>
        </authorList>
    </citation>
    <scope>NUCLEOTIDE SEQUENCE [LARGE SCALE GENOMIC DNA]</scope>
    <source>
        <strain evidence="2">MC09</strain>
    </source>
</reference>
<dbReference type="eggNOG" id="COG3011">
    <property type="taxonomic scope" value="Bacteria"/>
</dbReference>
<proteinExistence type="predicted"/>
<dbReference type="RefSeq" id="WP_013820347.1">
    <property type="nucleotide sequence ID" value="NC_015572.1"/>
</dbReference>
<organism evidence="1 2">
    <name type="scientific">Methylomonas methanica (strain DSM 25384 / MC09)</name>
    <dbReference type="NCBI Taxonomy" id="857087"/>
    <lineage>
        <taxon>Bacteria</taxon>
        <taxon>Pseudomonadati</taxon>
        <taxon>Pseudomonadota</taxon>
        <taxon>Gammaproteobacteria</taxon>
        <taxon>Methylococcales</taxon>
        <taxon>Methylococcaceae</taxon>
        <taxon>Methylomonas</taxon>
    </lineage>
</organism>
<dbReference type="EMBL" id="CP002738">
    <property type="protein sequence ID" value="AEG02129.1"/>
    <property type="molecule type" value="Genomic_DNA"/>
</dbReference>
<reference key="2">
    <citation type="submission" date="2011-05" db="EMBL/GenBank/DDBJ databases">
        <title>Complete genome sequence of the aerobic marine methanotroph Methylomonas methanica MC09.</title>
        <authorList>
            <person name="Boden R."/>
            <person name="Cunliffe M."/>
            <person name="Scanlan J."/>
            <person name="Moussard H."/>
            <person name="Kits K.D."/>
            <person name="Klotz M."/>
            <person name="Jetten M."/>
            <person name="Vuilleumier S."/>
            <person name="Han J."/>
            <person name="Peters L."/>
            <person name="Mikhailova N."/>
            <person name="Teshima H."/>
            <person name="Tapia R."/>
            <person name="Kyrpides N."/>
            <person name="Ivanova N."/>
            <person name="Pagani I."/>
            <person name="Cheng J.-F."/>
            <person name="Goodwin L."/>
            <person name="Han C."/>
            <person name="Hauser L."/>
            <person name="Land M."/>
            <person name="Lapidus A."/>
            <person name="Lucas S."/>
            <person name="Pitluck S."/>
            <person name="Woyke T."/>
            <person name="Stein L.Y."/>
            <person name="Murrell C."/>
        </authorList>
    </citation>
    <scope>NUCLEOTIDE SEQUENCE</scope>
    <source>
        <strain>MC09</strain>
    </source>
</reference>